<protein>
    <submittedName>
        <fullName evidence="3">Uncharacterized protein</fullName>
    </submittedName>
</protein>
<keyword evidence="2" id="KW-0732">Signal</keyword>
<evidence type="ECO:0000256" key="1">
    <source>
        <dbReference type="SAM" id="MobiDB-lite"/>
    </source>
</evidence>
<feature type="chain" id="PRO_5042212937" evidence="2">
    <location>
        <begin position="17"/>
        <end position="75"/>
    </location>
</feature>
<reference evidence="3" key="1">
    <citation type="submission" date="2023-03" db="EMBL/GenBank/DDBJ databases">
        <title>Massive genome expansion in bonnet fungi (Mycena s.s.) driven by repeated elements and novel gene families across ecological guilds.</title>
        <authorList>
            <consortium name="Lawrence Berkeley National Laboratory"/>
            <person name="Harder C.B."/>
            <person name="Miyauchi S."/>
            <person name="Viragh M."/>
            <person name="Kuo A."/>
            <person name="Thoen E."/>
            <person name="Andreopoulos B."/>
            <person name="Lu D."/>
            <person name="Skrede I."/>
            <person name="Drula E."/>
            <person name="Henrissat B."/>
            <person name="Morin E."/>
            <person name="Kohler A."/>
            <person name="Barry K."/>
            <person name="LaButti K."/>
            <person name="Morin E."/>
            <person name="Salamov A."/>
            <person name="Lipzen A."/>
            <person name="Mereny Z."/>
            <person name="Hegedus B."/>
            <person name="Baldrian P."/>
            <person name="Stursova M."/>
            <person name="Weitz H."/>
            <person name="Taylor A."/>
            <person name="Grigoriev I.V."/>
            <person name="Nagy L.G."/>
            <person name="Martin F."/>
            <person name="Kauserud H."/>
        </authorList>
    </citation>
    <scope>NUCLEOTIDE SEQUENCE</scope>
    <source>
        <strain evidence="3">CBHHK182m</strain>
    </source>
</reference>
<dbReference type="Proteomes" id="UP001215598">
    <property type="component" value="Unassembled WGS sequence"/>
</dbReference>
<feature type="signal peptide" evidence="2">
    <location>
        <begin position="1"/>
        <end position="16"/>
    </location>
</feature>
<evidence type="ECO:0000256" key="2">
    <source>
        <dbReference type="SAM" id="SignalP"/>
    </source>
</evidence>
<accession>A0AAD7N014</accession>
<evidence type="ECO:0000313" key="4">
    <source>
        <dbReference type="Proteomes" id="UP001215598"/>
    </source>
</evidence>
<dbReference type="AlphaFoldDB" id="A0AAD7N014"/>
<evidence type="ECO:0000313" key="3">
    <source>
        <dbReference type="EMBL" id="KAJ7739916.1"/>
    </source>
</evidence>
<keyword evidence="4" id="KW-1185">Reference proteome</keyword>
<proteinExistence type="predicted"/>
<sequence>MNTVLIVLVLLLSANAATTSKTRLVENAAEEAAAPGTERLEELHVGSQHRSSKSSRSGIRRRGFQRSKNTSWTFE</sequence>
<feature type="compositionally biased region" description="Basic residues" evidence="1">
    <location>
        <begin position="50"/>
        <end position="65"/>
    </location>
</feature>
<organism evidence="3 4">
    <name type="scientific">Mycena metata</name>
    <dbReference type="NCBI Taxonomy" id="1033252"/>
    <lineage>
        <taxon>Eukaryota</taxon>
        <taxon>Fungi</taxon>
        <taxon>Dikarya</taxon>
        <taxon>Basidiomycota</taxon>
        <taxon>Agaricomycotina</taxon>
        <taxon>Agaricomycetes</taxon>
        <taxon>Agaricomycetidae</taxon>
        <taxon>Agaricales</taxon>
        <taxon>Marasmiineae</taxon>
        <taxon>Mycenaceae</taxon>
        <taxon>Mycena</taxon>
    </lineage>
</organism>
<comment type="caution">
    <text evidence="3">The sequence shown here is derived from an EMBL/GenBank/DDBJ whole genome shotgun (WGS) entry which is preliminary data.</text>
</comment>
<feature type="region of interest" description="Disordered" evidence="1">
    <location>
        <begin position="28"/>
        <end position="75"/>
    </location>
</feature>
<name>A0AAD7N014_9AGAR</name>
<dbReference type="EMBL" id="JARKIB010000105">
    <property type="protein sequence ID" value="KAJ7739916.1"/>
    <property type="molecule type" value="Genomic_DNA"/>
</dbReference>
<gene>
    <name evidence="3" type="ORF">B0H16DRAFT_62043</name>
</gene>